<dbReference type="GO" id="GO:0006417">
    <property type="term" value="P:regulation of translation"/>
    <property type="evidence" value="ECO:0007669"/>
    <property type="project" value="TreeGrafter"/>
</dbReference>
<proteinExistence type="predicted"/>
<reference evidence="5 6" key="1">
    <citation type="journal article" date="2024" name="BMC Genomics">
        <title>De novo assembly and annotation of Popillia japonica's genome with initial clues to its potential as an invasive pest.</title>
        <authorList>
            <person name="Cucini C."/>
            <person name="Boschi S."/>
            <person name="Funari R."/>
            <person name="Cardaioli E."/>
            <person name="Iannotti N."/>
            <person name="Marturano G."/>
            <person name="Paoli F."/>
            <person name="Bruttini M."/>
            <person name="Carapelli A."/>
            <person name="Frati F."/>
            <person name="Nardi F."/>
        </authorList>
    </citation>
    <scope>NUCLEOTIDE SEQUENCE [LARGE SCALE GENOMIC DNA]</scope>
    <source>
        <strain evidence="5">DMR45628</strain>
    </source>
</reference>
<name>A0AAW1JDX4_POPJA</name>
<keyword evidence="4" id="KW-0694">RNA-binding</keyword>
<dbReference type="GO" id="GO:0003729">
    <property type="term" value="F:mRNA binding"/>
    <property type="evidence" value="ECO:0007669"/>
    <property type="project" value="TreeGrafter"/>
</dbReference>
<evidence type="ECO:0000256" key="3">
    <source>
        <dbReference type="ARBA" id="ARBA00022737"/>
    </source>
</evidence>
<evidence type="ECO:0000313" key="5">
    <source>
        <dbReference type="EMBL" id="KAK9701547.1"/>
    </source>
</evidence>
<dbReference type="Proteomes" id="UP001458880">
    <property type="component" value="Unassembled WGS sequence"/>
</dbReference>
<comment type="caution">
    <text evidence="5">The sequence shown here is derived from an EMBL/GenBank/DDBJ whole genome shotgun (WGS) entry which is preliminary data.</text>
</comment>
<dbReference type="SUPFAM" id="SSF54928">
    <property type="entry name" value="RNA-binding domain, RBD"/>
    <property type="match status" value="1"/>
</dbReference>
<keyword evidence="6" id="KW-1185">Reference proteome</keyword>
<evidence type="ECO:0000256" key="1">
    <source>
        <dbReference type="ARBA" id="ARBA00004496"/>
    </source>
</evidence>
<sequence length="153" mass="17510">MHDNDKRWFEESFSFSHIEAVAALGIDNGSRLLIPRGFGFITFADPASVDKVLAQGTHELDGKKIDPKVAFPRRAHPKLYKFVYQRKLLIRTDHATLKSFLYSRNPESQIAGWIQRLEDYDDDIKHGSGFKHQIADSLCIEDRLNKTADNPPK</sequence>
<evidence type="ECO:0000256" key="4">
    <source>
        <dbReference type="ARBA" id="ARBA00022884"/>
    </source>
</evidence>
<keyword evidence="3" id="KW-0677">Repeat</keyword>
<comment type="subcellular location">
    <subcellularLocation>
        <location evidence="1">Cytoplasm</location>
    </subcellularLocation>
</comment>
<dbReference type="PANTHER" id="PTHR48032:SF18">
    <property type="entry name" value="RRM DOMAIN-CONTAINING PROTEIN"/>
    <property type="match status" value="1"/>
</dbReference>
<accession>A0AAW1JDX4</accession>
<evidence type="ECO:0000256" key="2">
    <source>
        <dbReference type="ARBA" id="ARBA00022490"/>
    </source>
</evidence>
<gene>
    <name evidence="5" type="ORF">QE152_g30512</name>
</gene>
<dbReference type="InterPro" id="IPR012677">
    <property type="entry name" value="Nucleotide-bd_a/b_plait_sf"/>
</dbReference>
<dbReference type="GO" id="GO:0005737">
    <property type="term" value="C:cytoplasm"/>
    <property type="evidence" value="ECO:0007669"/>
    <property type="project" value="UniProtKB-SubCell"/>
</dbReference>
<dbReference type="AlphaFoldDB" id="A0AAW1JDX4"/>
<dbReference type="EMBL" id="JASPKY010000412">
    <property type="protein sequence ID" value="KAK9701547.1"/>
    <property type="molecule type" value="Genomic_DNA"/>
</dbReference>
<dbReference type="InterPro" id="IPR035979">
    <property type="entry name" value="RBD_domain_sf"/>
</dbReference>
<organism evidence="5 6">
    <name type="scientific">Popillia japonica</name>
    <name type="common">Japanese beetle</name>
    <dbReference type="NCBI Taxonomy" id="7064"/>
    <lineage>
        <taxon>Eukaryota</taxon>
        <taxon>Metazoa</taxon>
        <taxon>Ecdysozoa</taxon>
        <taxon>Arthropoda</taxon>
        <taxon>Hexapoda</taxon>
        <taxon>Insecta</taxon>
        <taxon>Pterygota</taxon>
        <taxon>Neoptera</taxon>
        <taxon>Endopterygota</taxon>
        <taxon>Coleoptera</taxon>
        <taxon>Polyphaga</taxon>
        <taxon>Scarabaeiformia</taxon>
        <taxon>Scarabaeidae</taxon>
        <taxon>Rutelinae</taxon>
        <taxon>Popillia</taxon>
    </lineage>
</organism>
<dbReference type="PANTHER" id="PTHR48032">
    <property type="entry name" value="RNA-BINDING PROTEIN MUSASHI HOMOLOG RBP6"/>
    <property type="match status" value="1"/>
</dbReference>
<keyword evidence="2" id="KW-0963">Cytoplasm</keyword>
<dbReference type="Gene3D" id="3.30.70.330">
    <property type="match status" value="1"/>
</dbReference>
<evidence type="ECO:0000313" key="6">
    <source>
        <dbReference type="Proteomes" id="UP001458880"/>
    </source>
</evidence>
<protein>
    <submittedName>
        <fullName evidence="5">Uncharacterized protein</fullName>
    </submittedName>
</protein>